<name>A0AAV4MKW6_CAEEX</name>
<accession>A0AAV4MKW6</accession>
<reference evidence="2 3" key="1">
    <citation type="submission" date="2021-06" db="EMBL/GenBank/DDBJ databases">
        <title>Caerostris extrusa draft genome.</title>
        <authorList>
            <person name="Kono N."/>
            <person name="Arakawa K."/>
        </authorList>
    </citation>
    <scope>NUCLEOTIDE SEQUENCE [LARGE SCALE GENOMIC DNA]</scope>
</reference>
<protein>
    <submittedName>
        <fullName evidence="2">Uncharacterized protein</fullName>
    </submittedName>
</protein>
<feature type="transmembrane region" description="Helical" evidence="1">
    <location>
        <begin position="75"/>
        <end position="96"/>
    </location>
</feature>
<keyword evidence="1" id="KW-0472">Membrane</keyword>
<gene>
    <name evidence="2" type="ORF">CEXT_2261</name>
</gene>
<feature type="transmembrane region" description="Helical" evidence="1">
    <location>
        <begin position="21"/>
        <end position="48"/>
    </location>
</feature>
<organism evidence="2 3">
    <name type="scientific">Caerostris extrusa</name>
    <name type="common">Bark spider</name>
    <name type="synonym">Caerostris bankana</name>
    <dbReference type="NCBI Taxonomy" id="172846"/>
    <lineage>
        <taxon>Eukaryota</taxon>
        <taxon>Metazoa</taxon>
        <taxon>Ecdysozoa</taxon>
        <taxon>Arthropoda</taxon>
        <taxon>Chelicerata</taxon>
        <taxon>Arachnida</taxon>
        <taxon>Araneae</taxon>
        <taxon>Araneomorphae</taxon>
        <taxon>Entelegynae</taxon>
        <taxon>Araneoidea</taxon>
        <taxon>Araneidae</taxon>
        <taxon>Caerostris</taxon>
    </lineage>
</organism>
<evidence type="ECO:0000256" key="1">
    <source>
        <dbReference type="SAM" id="Phobius"/>
    </source>
</evidence>
<evidence type="ECO:0000313" key="2">
    <source>
        <dbReference type="EMBL" id="GIX72902.1"/>
    </source>
</evidence>
<comment type="caution">
    <text evidence="2">The sequence shown here is derived from an EMBL/GenBank/DDBJ whole genome shotgun (WGS) entry which is preliminary data.</text>
</comment>
<keyword evidence="3" id="KW-1185">Reference proteome</keyword>
<dbReference type="EMBL" id="BPLR01002356">
    <property type="protein sequence ID" value="GIX72902.1"/>
    <property type="molecule type" value="Genomic_DNA"/>
</dbReference>
<dbReference type="Proteomes" id="UP001054945">
    <property type="component" value="Unassembled WGS sequence"/>
</dbReference>
<keyword evidence="1" id="KW-0812">Transmembrane</keyword>
<dbReference type="AlphaFoldDB" id="A0AAV4MKW6"/>
<evidence type="ECO:0000313" key="3">
    <source>
        <dbReference type="Proteomes" id="UP001054945"/>
    </source>
</evidence>
<proteinExistence type="predicted"/>
<keyword evidence="1" id="KW-1133">Transmembrane helix</keyword>
<sequence length="98" mass="10348">MAEFGVCVQIARGFRHQPLPGCMLVGIENLLVIFTTGAGIEVAVVPSWKRLLPGVMKPLCVNSHWGPPLLLRGPLLLGLALAATEAAALSGVLQMLHV</sequence>